<evidence type="ECO:0000313" key="3">
    <source>
        <dbReference type="Proteomes" id="UP001229355"/>
    </source>
</evidence>
<evidence type="ECO:0000313" key="2">
    <source>
        <dbReference type="EMBL" id="WEX86485.1"/>
    </source>
</evidence>
<keyword evidence="3" id="KW-1185">Reference proteome</keyword>
<dbReference type="GO" id="GO:0016787">
    <property type="term" value="F:hydrolase activity"/>
    <property type="evidence" value="ECO:0007669"/>
    <property type="project" value="UniProtKB-KW"/>
</dbReference>
<name>A0ABY8DAC1_9HYPH</name>
<dbReference type="EMBL" id="CP120373">
    <property type="protein sequence ID" value="WEX86485.1"/>
    <property type="molecule type" value="Genomic_DNA"/>
</dbReference>
<dbReference type="InterPro" id="IPR043998">
    <property type="entry name" value="Put_Metallopep"/>
</dbReference>
<reference evidence="2 3" key="1">
    <citation type="submission" date="2023-03" db="EMBL/GenBank/DDBJ databases">
        <authorList>
            <person name="Kaur S."/>
            <person name="Espinosa-Saiz D."/>
            <person name="Velazquez E."/>
            <person name="Menendez E."/>
            <person name="diCenzo G.C."/>
        </authorList>
    </citation>
    <scope>NUCLEOTIDE SEQUENCE [LARGE SCALE GENOMIC DNA]</scope>
    <source>
        <strain evidence="2 3">LMG 24692</strain>
    </source>
</reference>
<dbReference type="Pfam" id="PF18894">
    <property type="entry name" value="PhageMetallopep"/>
    <property type="match status" value="1"/>
</dbReference>
<dbReference type="RefSeq" id="WP_280658551.1">
    <property type="nucleotide sequence ID" value="NZ_CP120373.1"/>
</dbReference>
<feature type="domain" description="Putative phage metallopeptidase" evidence="1">
    <location>
        <begin position="48"/>
        <end position="89"/>
    </location>
</feature>
<dbReference type="Proteomes" id="UP001229355">
    <property type="component" value="Chromosome 1"/>
</dbReference>
<organism evidence="2 3">
    <name type="scientific">Sinorhizobium garamanticum</name>
    <dbReference type="NCBI Taxonomy" id="680247"/>
    <lineage>
        <taxon>Bacteria</taxon>
        <taxon>Pseudomonadati</taxon>
        <taxon>Pseudomonadota</taxon>
        <taxon>Alphaproteobacteria</taxon>
        <taxon>Hyphomicrobiales</taxon>
        <taxon>Rhizobiaceae</taxon>
        <taxon>Sinorhizobium/Ensifer group</taxon>
        <taxon>Sinorhizobium</taxon>
    </lineage>
</organism>
<protein>
    <submittedName>
        <fullName evidence="2">Metallopeptidase</fullName>
        <ecNumber evidence="2">3.4.24.-</ecNumber>
    </submittedName>
</protein>
<gene>
    <name evidence="2" type="ORF">PZN02_002775</name>
</gene>
<proteinExistence type="predicted"/>
<evidence type="ECO:0000259" key="1">
    <source>
        <dbReference type="Pfam" id="PF18894"/>
    </source>
</evidence>
<dbReference type="EC" id="3.4.24.-" evidence="2"/>
<keyword evidence="2" id="KW-0378">Hydrolase</keyword>
<sequence>MVDLSRPQPSESMFGVDGSPFKPALDMPEWVEATFLDSSSPLHNPEHTHRSIGRPIFAIRGHDAEEFVGVVRRYGADAAAVRAMVDAANQKPEIARVQIAHACDTCQLRVALSRSLAIADSLPVTLSVLFGCSRREVLPRFNPVRDGLPWPPRVF</sequence>
<accession>A0ABY8DAC1</accession>